<accession>A0A6A6UE04</accession>
<gene>
    <name evidence="2" type="ORF">BT63DRAFT_423767</name>
</gene>
<dbReference type="Proteomes" id="UP000799302">
    <property type="component" value="Unassembled WGS sequence"/>
</dbReference>
<dbReference type="EMBL" id="MU004234">
    <property type="protein sequence ID" value="KAF2669781.1"/>
    <property type="molecule type" value="Genomic_DNA"/>
</dbReference>
<keyword evidence="3" id="KW-1185">Reference proteome</keyword>
<protein>
    <submittedName>
        <fullName evidence="2">Uncharacterized protein</fullName>
    </submittedName>
</protein>
<reference evidence="2" key="1">
    <citation type="journal article" date="2020" name="Stud. Mycol.">
        <title>101 Dothideomycetes genomes: a test case for predicting lifestyles and emergence of pathogens.</title>
        <authorList>
            <person name="Haridas S."/>
            <person name="Albert R."/>
            <person name="Binder M."/>
            <person name="Bloem J."/>
            <person name="Labutti K."/>
            <person name="Salamov A."/>
            <person name="Andreopoulos B."/>
            <person name="Baker S."/>
            <person name="Barry K."/>
            <person name="Bills G."/>
            <person name="Bluhm B."/>
            <person name="Cannon C."/>
            <person name="Castanera R."/>
            <person name="Culley D."/>
            <person name="Daum C."/>
            <person name="Ezra D."/>
            <person name="Gonzalez J."/>
            <person name="Henrissat B."/>
            <person name="Kuo A."/>
            <person name="Liang C."/>
            <person name="Lipzen A."/>
            <person name="Lutzoni F."/>
            <person name="Magnuson J."/>
            <person name="Mondo S."/>
            <person name="Nolan M."/>
            <person name="Ohm R."/>
            <person name="Pangilinan J."/>
            <person name="Park H.-J."/>
            <person name="Ramirez L."/>
            <person name="Alfaro M."/>
            <person name="Sun H."/>
            <person name="Tritt A."/>
            <person name="Yoshinaga Y."/>
            <person name="Zwiers L.-H."/>
            <person name="Turgeon B."/>
            <person name="Goodwin S."/>
            <person name="Spatafora J."/>
            <person name="Crous P."/>
            <person name="Grigoriev I."/>
        </authorList>
    </citation>
    <scope>NUCLEOTIDE SEQUENCE</scope>
    <source>
        <strain evidence="2">CBS 115976</strain>
    </source>
</reference>
<evidence type="ECO:0000313" key="3">
    <source>
        <dbReference type="Proteomes" id="UP000799302"/>
    </source>
</evidence>
<organism evidence="2 3">
    <name type="scientific">Microthyrium microscopicum</name>
    <dbReference type="NCBI Taxonomy" id="703497"/>
    <lineage>
        <taxon>Eukaryota</taxon>
        <taxon>Fungi</taxon>
        <taxon>Dikarya</taxon>
        <taxon>Ascomycota</taxon>
        <taxon>Pezizomycotina</taxon>
        <taxon>Dothideomycetes</taxon>
        <taxon>Dothideomycetes incertae sedis</taxon>
        <taxon>Microthyriales</taxon>
        <taxon>Microthyriaceae</taxon>
        <taxon>Microthyrium</taxon>
    </lineage>
</organism>
<evidence type="ECO:0000256" key="1">
    <source>
        <dbReference type="SAM" id="Coils"/>
    </source>
</evidence>
<evidence type="ECO:0000313" key="2">
    <source>
        <dbReference type="EMBL" id="KAF2669781.1"/>
    </source>
</evidence>
<proteinExistence type="predicted"/>
<name>A0A6A6UE04_9PEZI</name>
<feature type="coiled-coil region" evidence="1">
    <location>
        <begin position="571"/>
        <end position="598"/>
    </location>
</feature>
<sequence>MALIGGNPLAIELVMDDFAQRSDDPAQYYRRLTSNKNFKIDTSRIPHRSLQQALELRDSSWDYKPLMGVLTSKHIMYLSPFWNVIPARLAPYWRFAELAIKRTSRRNIFSRDMKAAAESLDDSELQLFMEQDRSCDVLGAEQYKYMNEEFAKALAGFTDSGFISGPESTNFGTALWDVYYNVHPILTICLRAALNDSDTTSVDKFIVPVAFQRFYERRNLLEFPENLALGDWSDAREQINFEFSNYVTSVNLSLSIRMTYDNYKCDTLSVIRGLECRDARALMVAHTLQNRSIDYLLDALWDIKPTTFSEARNSFNMFGLKTLRKLSKGVKAPTDDIDRSNISFFCIIGVFCVGKMMDAAMSAYKLGFNMGIYRKHLERLKTYGAAESSAAKELNAMLKSFEGHLDYIDRGLSNRSIEEDNLASKVAQTGQAEAFLALQKGLGRVGDLNSLSERVQQAKLVSNFNTLSRNIHGGDEYQAQAEAVVGLFFRSRNGEDISIDEIEGLEKISHDYLRQNLLGGSSNPERMVSLHHHLITLAIVRDDILRAKEHLKASRPYLLQLPEKEEPRLSIETVRKDFENWIEARKRLEQLLQEREAEAVLNKGSNS</sequence>
<dbReference type="AlphaFoldDB" id="A0A6A6UE04"/>
<keyword evidence="1" id="KW-0175">Coiled coil</keyword>